<dbReference type="PANTHER" id="PTHR46219:SF5">
    <property type="entry name" value="SHKT DOMAIN-CONTAINING PROTEIN"/>
    <property type="match status" value="1"/>
</dbReference>
<accession>A0A0N5CAN4</accession>
<evidence type="ECO:0000256" key="5">
    <source>
        <dbReference type="SAM" id="SignalP"/>
    </source>
</evidence>
<comment type="caution">
    <text evidence="3">Lacks conserved residue(s) required for the propagation of feature annotation.</text>
</comment>
<keyword evidence="1 5" id="KW-0732">Signal</keyword>
<dbReference type="WBParaSite" id="SPAL_0001495400.1">
    <property type="protein sequence ID" value="SPAL_0001495400.1"/>
    <property type="gene ID" value="SPAL_0001495400"/>
</dbReference>
<organism evidence="7 8">
    <name type="scientific">Strongyloides papillosus</name>
    <name type="common">Intestinal threadworm</name>
    <dbReference type="NCBI Taxonomy" id="174720"/>
    <lineage>
        <taxon>Eukaryota</taxon>
        <taxon>Metazoa</taxon>
        <taxon>Ecdysozoa</taxon>
        <taxon>Nematoda</taxon>
        <taxon>Chromadorea</taxon>
        <taxon>Rhabditida</taxon>
        <taxon>Tylenchina</taxon>
        <taxon>Panagrolaimomorpha</taxon>
        <taxon>Strongyloidoidea</taxon>
        <taxon>Strongyloididae</taxon>
        <taxon>Strongyloides</taxon>
    </lineage>
</organism>
<feature type="region of interest" description="Disordered" evidence="4">
    <location>
        <begin position="252"/>
        <end position="278"/>
    </location>
</feature>
<dbReference type="PROSITE" id="PS51670">
    <property type="entry name" value="SHKT"/>
    <property type="match status" value="3"/>
</dbReference>
<feature type="signal peptide" evidence="5">
    <location>
        <begin position="1"/>
        <end position="22"/>
    </location>
</feature>
<evidence type="ECO:0000256" key="4">
    <source>
        <dbReference type="SAM" id="MobiDB-lite"/>
    </source>
</evidence>
<dbReference type="Gene3D" id="1.10.10.1940">
    <property type="match status" value="2"/>
</dbReference>
<dbReference type="STRING" id="174720.A0A0N5CAN4"/>
<dbReference type="InterPro" id="IPR003582">
    <property type="entry name" value="ShKT_dom"/>
</dbReference>
<dbReference type="Gene3D" id="1.10.10.1870">
    <property type="entry name" value="ShTK domain-like"/>
    <property type="match status" value="1"/>
</dbReference>
<feature type="domain" description="ShKT" evidence="6">
    <location>
        <begin position="155"/>
        <end position="193"/>
    </location>
</feature>
<evidence type="ECO:0000256" key="2">
    <source>
        <dbReference type="ARBA" id="ARBA00023157"/>
    </source>
</evidence>
<name>A0A0N5CAN4_STREA</name>
<dbReference type="AlphaFoldDB" id="A0A0N5CAN4"/>
<protein>
    <submittedName>
        <fullName evidence="8">ShKT domain-containing protein</fullName>
    </submittedName>
</protein>
<feature type="chain" id="PRO_5005895676" evidence="5">
    <location>
        <begin position="23"/>
        <end position="304"/>
    </location>
</feature>
<evidence type="ECO:0000256" key="1">
    <source>
        <dbReference type="ARBA" id="ARBA00022729"/>
    </source>
</evidence>
<dbReference type="Pfam" id="PF01549">
    <property type="entry name" value="ShK"/>
    <property type="match status" value="3"/>
</dbReference>
<evidence type="ECO:0000259" key="6">
    <source>
        <dbReference type="PROSITE" id="PS51670"/>
    </source>
</evidence>
<evidence type="ECO:0000313" key="8">
    <source>
        <dbReference type="WBParaSite" id="SPAL_0001495400.1"/>
    </source>
</evidence>
<evidence type="ECO:0000256" key="3">
    <source>
        <dbReference type="PROSITE-ProRule" id="PRU01005"/>
    </source>
</evidence>
<dbReference type="Proteomes" id="UP000046392">
    <property type="component" value="Unplaced"/>
</dbReference>
<feature type="domain" description="ShKT" evidence="6">
    <location>
        <begin position="270"/>
        <end position="304"/>
    </location>
</feature>
<feature type="disulfide bond" evidence="3">
    <location>
        <begin position="270"/>
        <end position="304"/>
    </location>
</feature>
<evidence type="ECO:0000313" key="7">
    <source>
        <dbReference type="Proteomes" id="UP000046392"/>
    </source>
</evidence>
<dbReference type="PANTHER" id="PTHR46219">
    <property type="entry name" value="PROTEIN CBG11138"/>
    <property type="match status" value="1"/>
</dbReference>
<keyword evidence="2 3" id="KW-1015">Disulfide bond</keyword>
<sequence>MVSTKFFLIATLYFTSMKIAHCGDTIACTASTDCTSTQKCIDVDGVNKACVETCTTDADCGGTAGSCAATTTGDVGGATGFSLCPLIIQQCLTDAECTALDATLPICNLYSLTCVADTTAGTTTTAAGTTTTTVATTTTTTKAPTTTAKSSSTTCADKVTGGSNDCASLAAYCTNSLYLSLMKEKCPKTCGYCTTSSGSSGSSGSGSTSSGCADQVTGGSNDCTSMISYCTNTLYKDLMKQKCAKTCGYCTSSSSSSSSSSSGSTSTSTCKDASSDCSSKSYLCKNSLYLSLMKTNCPLTCGYC</sequence>
<keyword evidence="7" id="KW-1185">Reference proteome</keyword>
<proteinExistence type="predicted"/>
<feature type="domain" description="ShKT" evidence="6">
    <location>
        <begin position="212"/>
        <end position="250"/>
    </location>
</feature>
<dbReference type="SMART" id="SM00254">
    <property type="entry name" value="ShKT"/>
    <property type="match status" value="3"/>
</dbReference>
<dbReference type="FunFam" id="1.10.10.1940:FF:000002">
    <property type="entry name" value="PHAryngeal gland Toxin-related"/>
    <property type="match status" value="1"/>
</dbReference>
<reference evidence="8" key="1">
    <citation type="submission" date="2017-02" db="UniProtKB">
        <authorList>
            <consortium name="WormBaseParasite"/>
        </authorList>
    </citation>
    <scope>IDENTIFICATION</scope>
</reference>